<dbReference type="RefSeq" id="WP_195169696.1">
    <property type="nucleotide sequence ID" value="NZ_CP062983.1"/>
</dbReference>
<evidence type="ECO:0000313" key="3">
    <source>
        <dbReference type="Proteomes" id="UP000594468"/>
    </source>
</evidence>
<evidence type="ECO:0000313" key="2">
    <source>
        <dbReference type="EMBL" id="QPC81625.1"/>
    </source>
</evidence>
<evidence type="ECO:0000256" key="1">
    <source>
        <dbReference type="SAM" id="Phobius"/>
    </source>
</evidence>
<feature type="transmembrane region" description="Helical" evidence="1">
    <location>
        <begin position="231"/>
        <end position="249"/>
    </location>
</feature>
<feature type="transmembrane region" description="Helical" evidence="1">
    <location>
        <begin position="12"/>
        <end position="32"/>
    </location>
</feature>
<feature type="transmembrane region" description="Helical" evidence="1">
    <location>
        <begin position="114"/>
        <end position="133"/>
    </location>
</feature>
<sequence>MVISETQTPRTQLILYWIPPLVAGLAAFLLLVTLGGTPIIRSGGLALVIVGVSLGLRRMGAVLSIIGGMTLLFIPAFWVQSGGPEGDLATIVIALIVAAVAVLAGIVVVRRPALGLGIGVIVFAGLFFSQIGTPQSLRLTGFVVGWLLFLMIDMLLITNPHPGDSAPLIMRIRGMETSHARDDGSHSAQPYHTLGMLMLFTVGILNDPLLVLLAPAIILSLTLTRTRLARWYWVILFVVILIAVRSFLIEYIDMRSYWFVFDQWRQASRWFNVVNTIIDQFSIVGVVLSVLGISRLARWYPPLGVVTMFGYGAFAFFGLVYIGPNRAILLMPMFIIQITWMTYAVFAIGEWAKKSLPAYTPYQSWVIYAAYGLLPLNMLAQILNVVN</sequence>
<feature type="transmembrane region" description="Helical" evidence="1">
    <location>
        <begin position="270"/>
        <end position="293"/>
    </location>
</feature>
<feature type="transmembrane region" description="Helical" evidence="1">
    <location>
        <begin position="38"/>
        <end position="56"/>
    </location>
</feature>
<reference evidence="2 3" key="1">
    <citation type="submission" date="2020-02" db="EMBL/GenBank/DDBJ databases">
        <authorList>
            <person name="Zheng R.K."/>
            <person name="Sun C.M."/>
        </authorList>
    </citation>
    <scope>NUCLEOTIDE SEQUENCE [LARGE SCALE GENOMIC DNA]</scope>
    <source>
        <strain evidence="3">rifampicinis</strain>
    </source>
</reference>
<feature type="transmembrane region" description="Helical" evidence="1">
    <location>
        <begin position="368"/>
        <end position="386"/>
    </location>
</feature>
<feature type="transmembrane region" description="Helical" evidence="1">
    <location>
        <begin position="139"/>
        <end position="157"/>
    </location>
</feature>
<proteinExistence type="predicted"/>
<keyword evidence="3" id="KW-1185">Reference proteome</keyword>
<feature type="transmembrane region" description="Helical" evidence="1">
    <location>
        <begin position="329"/>
        <end position="348"/>
    </location>
</feature>
<dbReference type="EMBL" id="CP062983">
    <property type="protein sequence ID" value="QPC81625.1"/>
    <property type="molecule type" value="Genomic_DNA"/>
</dbReference>
<dbReference type="KEGG" id="pmet:G4Y79_18295"/>
<gene>
    <name evidence="2" type="ORF">G4Y79_18295</name>
</gene>
<keyword evidence="1" id="KW-0472">Membrane</keyword>
<keyword evidence="1" id="KW-1133">Transmembrane helix</keyword>
<dbReference type="AlphaFoldDB" id="A0A7S8E767"/>
<feature type="transmembrane region" description="Helical" evidence="1">
    <location>
        <begin position="91"/>
        <end position="109"/>
    </location>
</feature>
<feature type="transmembrane region" description="Helical" evidence="1">
    <location>
        <begin position="299"/>
        <end position="322"/>
    </location>
</feature>
<keyword evidence="1" id="KW-0812">Transmembrane</keyword>
<protein>
    <submittedName>
        <fullName evidence="2">Uncharacterized protein</fullName>
    </submittedName>
</protein>
<dbReference type="Proteomes" id="UP000594468">
    <property type="component" value="Chromosome"/>
</dbReference>
<feature type="transmembrane region" description="Helical" evidence="1">
    <location>
        <begin position="61"/>
        <end position="79"/>
    </location>
</feature>
<organism evidence="2 3">
    <name type="scientific">Phototrophicus methaneseepsis</name>
    <dbReference type="NCBI Taxonomy" id="2710758"/>
    <lineage>
        <taxon>Bacteria</taxon>
        <taxon>Bacillati</taxon>
        <taxon>Chloroflexota</taxon>
        <taxon>Candidatus Thermofontia</taxon>
        <taxon>Phototrophicales</taxon>
        <taxon>Phototrophicaceae</taxon>
        <taxon>Phototrophicus</taxon>
    </lineage>
</organism>
<accession>A0A7S8E767</accession>
<name>A0A7S8E767_9CHLR</name>
<feature type="transmembrane region" description="Helical" evidence="1">
    <location>
        <begin position="197"/>
        <end position="219"/>
    </location>
</feature>